<proteinExistence type="predicted"/>
<evidence type="ECO:0000313" key="2">
    <source>
        <dbReference type="Proteomes" id="UP001159427"/>
    </source>
</evidence>
<name>A0ABN8RDR3_9CNID</name>
<gene>
    <name evidence="1" type="ORF">PEVE_00010824</name>
</gene>
<accession>A0ABN8RDR3</accession>
<dbReference type="EMBL" id="CALNXI010001775">
    <property type="protein sequence ID" value="CAH3176789.1"/>
    <property type="molecule type" value="Genomic_DNA"/>
</dbReference>
<dbReference type="Proteomes" id="UP001159427">
    <property type="component" value="Unassembled WGS sequence"/>
</dbReference>
<comment type="caution">
    <text evidence="1">The sequence shown here is derived from an EMBL/GenBank/DDBJ whole genome shotgun (WGS) entry which is preliminary data.</text>
</comment>
<sequence length="105" mass="11574">MMCTIGSALKRMHNKVNAEIKQANKLFYKNKFSESDGDPHKMGQVINELTSHKSGRSSVKELSLNGVSITNLTALSNTFDDHFSTTGPKLACKIPLNNGPSFQEF</sequence>
<reference evidence="1 2" key="1">
    <citation type="submission" date="2022-05" db="EMBL/GenBank/DDBJ databases">
        <authorList>
            <consortium name="Genoscope - CEA"/>
            <person name="William W."/>
        </authorList>
    </citation>
    <scope>NUCLEOTIDE SEQUENCE [LARGE SCALE GENOMIC DNA]</scope>
</reference>
<evidence type="ECO:0000313" key="1">
    <source>
        <dbReference type="EMBL" id="CAH3176789.1"/>
    </source>
</evidence>
<protein>
    <submittedName>
        <fullName evidence="1">Uncharacterized protein</fullName>
    </submittedName>
</protein>
<keyword evidence="2" id="KW-1185">Reference proteome</keyword>
<organism evidence="1 2">
    <name type="scientific">Porites evermanni</name>
    <dbReference type="NCBI Taxonomy" id="104178"/>
    <lineage>
        <taxon>Eukaryota</taxon>
        <taxon>Metazoa</taxon>
        <taxon>Cnidaria</taxon>
        <taxon>Anthozoa</taxon>
        <taxon>Hexacorallia</taxon>
        <taxon>Scleractinia</taxon>
        <taxon>Fungiina</taxon>
        <taxon>Poritidae</taxon>
        <taxon>Porites</taxon>
    </lineage>
</organism>